<comment type="caution">
    <text evidence="2">The sequence shown here is derived from an EMBL/GenBank/DDBJ whole genome shotgun (WGS) entry which is preliminary data.</text>
</comment>
<accession>A0A4Q2DMB8</accession>
<protein>
    <submittedName>
        <fullName evidence="2">Uncharacterized protein</fullName>
    </submittedName>
</protein>
<reference evidence="2 3" key="1">
    <citation type="submission" date="2019-01" db="EMBL/GenBank/DDBJ databases">
        <title>Draft genome sequence of Psathyrella aberdarensis IHI B618.</title>
        <authorList>
            <person name="Buettner E."/>
            <person name="Kellner H."/>
        </authorList>
    </citation>
    <scope>NUCLEOTIDE SEQUENCE [LARGE SCALE GENOMIC DNA]</scope>
    <source>
        <strain evidence="2 3">IHI B618</strain>
    </source>
</reference>
<feature type="region of interest" description="Disordered" evidence="1">
    <location>
        <begin position="305"/>
        <end position="408"/>
    </location>
</feature>
<feature type="region of interest" description="Disordered" evidence="1">
    <location>
        <begin position="184"/>
        <end position="206"/>
    </location>
</feature>
<dbReference type="STRING" id="2316362.A0A4Q2DMB8"/>
<dbReference type="AlphaFoldDB" id="A0A4Q2DMB8"/>
<evidence type="ECO:0000256" key="1">
    <source>
        <dbReference type="SAM" id="MobiDB-lite"/>
    </source>
</evidence>
<feature type="region of interest" description="Disordered" evidence="1">
    <location>
        <begin position="239"/>
        <end position="269"/>
    </location>
</feature>
<evidence type="ECO:0000313" key="3">
    <source>
        <dbReference type="Proteomes" id="UP000290288"/>
    </source>
</evidence>
<feature type="compositionally biased region" description="Basic and acidic residues" evidence="1">
    <location>
        <begin position="184"/>
        <end position="202"/>
    </location>
</feature>
<evidence type="ECO:0000313" key="2">
    <source>
        <dbReference type="EMBL" id="RXW20431.1"/>
    </source>
</evidence>
<sequence length="408" mass="45381">MSDSFKQAPAGITWEIPCPQRYARGGVNWLQLMTVLFDGELMTGFRVMHSLVLSKDEWLSVLKLSTRWLFNDLRTMAIEELSWLNLDPIERIQLGKEFNVEAWLLSGCCDLVSRESVISIEDAEKISWKVAINLYIIRDGVKTDPLAGAHAIDDQVRNAFSTDFEQIKSSQSMYLTADEKLREVQEEEERKREVENRKKEAEELASLEAESHRLEALAAEEEKRIAELALELENRRRQLHSFGTTPTTPYARIPEVPKPQPSADSSSQTAILANASASAPCGEEDNGETIFSGTRVAHAEPRATALEALSSAEDTKAIDIEEAKVAGAAEQTEEEAKSPATMESPLPSDFEQTPTPPAKSRPRQKKKSSSPTWPPVLATTSDNSLPPTPFGQKTDSSKALRQLTSLWQ</sequence>
<dbReference type="Proteomes" id="UP000290288">
    <property type="component" value="Unassembled WGS sequence"/>
</dbReference>
<gene>
    <name evidence="2" type="ORF">EST38_g5418</name>
</gene>
<dbReference type="EMBL" id="SDEE01000149">
    <property type="protein sequence ID" value="RXW20431.1"/>
    <property type="molecule type" value="Genomic_DNA"/>
</dbReference>
<keyword evidence="3" id="KW-1185">Reference proteome</keyword>
<name>A0A4Q2DMB8_9AGAR</name>
<organism evidence="2 3">
    <name type="scientific">Candolleomyces aberdarensis</name>
    <dbReference type="NCBI Taxonomy" id="2316362"/>
    <lineage>
        <taxon>Eukaryota</taxon>
        <taxon>Fungi</taxon>
        <taxon>Dikarya</taxon>
        <taxon>Basidiomycota</taxon>
        <taxon>Agaricomycotina</taxon>
        <taxon>Agaricomycetes</taxon>
        <taxon>Agaricomycetidae</taxon>
        <taxon>Agaricales</taxon>
        <taxon>Agaricineae</taxon>
        <taxon>Psathyrellaceae</taxon>
        <taxon>Candolleomyces</taxon>
    </lineage>
</organism>
<feature type="compositionally biased region" description="Polar residues" evidence="1">
    <location>
        <begin position="378"/>
        <end position="408"/>
    </location>
</feature>
<feature type="compositionally biased region" description="Basic and acidic residues" evidence="1">
    <location>
        <begin position="313"/>
        <end position="324"/>
    </location>
</feature>
<dbReference type="OrthoDB" id="3199068at2759"/>
<feature type="region of interest" description="Disordered" evidence="1">
    <location>
        <begin position="277"/>
        <end position="296"/>
    </location>
</feature>
<proteinExistence type="predicted"/>